<dbReference type="CDD" id="cd18808">
    <property type="entry name" value="SF1_C_Upf1"/>
    <property type="match status" value="1"/>
</dbReference>
<protein>
    <submittedName>
        <fullName evidence="9">AAA domain-containing protein</fullName>
    </submittedName>
</protein>
<evidence type="ECO:0000259" key="8">
    <source>
        <dbReference type="Pfam" id="PF18741"/>
    </source>
</evidence>
<evidence type="ECO:0000259" key="6">
    <source>
        <dbReference type="Pfam" id="PF13086"/>
    </source>
</evidence>
<evidence type="ECO:0000256" key="3">
    <source>
        <dbReference type="ARBA" id="ARBA00022801"/>
    </source>
</evidence>
<organism evidence="9 10">
    <name type="scientific">Oceanobacillus locisalsi</name>
    <dbReference type="NCBI Taxonomy" id="546107"/>
    <lineage>
        <taxon>Bacteria</taxon>
        <taxon>Bacillati</taxon>
        <taxon>Bacillota</taxon>
        <taxon>Bacilli</taxon>
        <taxon>Bacillales</taxon>
        <taxon>Bacillaceae</taxon>
        <taxon>Oceanobacillus</taxon>
    </lineage>
</organism>
<dbReference type="Proteomes" id="UP001597041">
    <property type="component" value="Unassembled WGS sequence"/>
</dbReference>
<gene>
    <name evidence="9" type="ORF">ACFQ19_16555</name>
</gene>
<dbReference type="PANTHER" id="PTHR43788:SF8">
    <property type="entry name" value="DNA-BINDING PROTEIN SMUBP-2"/>
    <property type="match status" value="1"/>
</dbReference>
<proteinExistence type="inferred from homology"/>
<feature type="domain" description="DNA2/NAM7 helicase helicase" evidence="6">
    <location>
        <begin position="356"/>
        <end position="448"/>
    </location>
</feature>
<evidence type="ECO:0000256" key="2">
    <source>
        <dbReference type="ARBA" id="ARBA00022741"/>
    </source>
</evidence>
<keyword evidence="10" id="KW-1185">Reference proteome</keyword>
<dbReference type="Gene3D" id="3.40.960.10">
    <property type="entry name" value="VSR Endonuclease"/>
    <property type="match status" value="1"/>
</dbReference>
<evidence type="ECO:0000256" key="5">
    <source>
        <dbReference type="ARBA" id="ARBA00022840"/>
    </source>
</evidence>
<sequence length="1450" mass="167718">MEEVNKDKGARFFEYLLELNNLVGKVVRDYKEYDKHWFMEDFSQLDGCYVLDECEEEENFLEIHKPVITNRDKESPKFDSVLDDWVKTDIHNEDVIPEYKSEKVTVDSDGEKVREYFEDDPERVKVFQHWMAEWKEWANHLREKKRVDVLYNNFFELMSRFEKEGESLEFVFGKGILTWAHPDKKVGTIRHPLVTCKLEMELDAQKGVVAAKQVDDDIAIENEMLSGVSLPNKEQVNKVLTEIQELSITDDMTEAFQQYIHLIHANGRYAEDNKFELRDDPVLYNTSMFALRTKNVRVLRDDLEHIIEGIHSNEIELSESVLSILDGKKEQESAHEGEADRSSALPKDYLYFPLASNEQQKEIVNRVERNYGVTVQGPPGTGKTHTIANLVSHFLAQGKRILITSQKENPLKVLKNKIPASIQDLCVPVLGGGRESMEEIEKSIRTLSEKLGELDPPWLENQIDRHLTDMDKSKRRTAALHNELETYSQKEGTPIDYKGEKLYKYDVAKRLAETDLDYQWIKDDVDLEKAFPLEQADFRELWNLRDMLNQADLPLQHQHLPSLTDHIRSSRSFDQLVEEGNQLNMYEDEGKKILQKYSLTDDADFIGQLKEGTANVLEKEELLTHDAYAYVIEDLKAGGVREERWRTFVQEQQENVDQLFASYNQLIAHDVRLPHKNTEELEADIAVAKERIQSGKKPGMFFFLLKGKRTKHLFQEPVLNGKPIQNQDDIEAVETHLAYTVQKEETARVINGNMEEIGHDTVDHMSGRFPHQADATVKAIASIVELFDFITAVQGKLTADQVEMMDFYQPAALQTLVQELDIVSHYIALEKWRKRQQEELAFLQKVSTEANMHPIIYQFMEALENKDPATWSELIDQRIELANKQEQVTAFYRLLDDLRALLPATAIALESSVGTAWEFPEQYKEAFELRKLQTWLDETKDMNIAVMKDQLEQEHQEQKQLIREIVSASTWKTQIERISEKEKRALSSWKTYIKRFGKGSGKHARVQLEGARESMKTAQSAIPVWIMPVNQVMENFPVTNDKFDVVIFDESSQCDVFSANVLLRGKKMIVVGDEEQISPQAIGTKQEDVHDLVHRYLSDIPNANLFDGNISLYEMAEQTFPKEGKLMLREHFRCVPEIIQFSNDLSYGGEMIPLRLPVENEKIDPPVTAIKVNDGYNDDKNKDINRPEAEKIVADIAEMVRDPKYDGQTFGIITLQGNNQQALLEVLIREEIGDEAFVKRKIICGNAYTLQGNERDIIFLSMVVASNRNFRALTKNSEKQRINVAASRAKNQMRLYHSVNLEELNPEDLRYRLLSYSRQPSRLNEEVANLEEKCDSPFEVDVLRMILAKGYKVTAQVNVGRYRIDLVVEGMRDRLAVECDGEKWHGPEKFEEDMQRQESLERAGWRFWRIRGREFYFDRTKAMEGLWEKLDDMGIEPLRGDEVLDSGVGT</sequence>
<evidence type="ECO:0000259" key="7">
    <source>
        <dbReference type="Pfam" id="PF13087"/>
    </source>
</evidence>
<comment type="similarity">
    <text evidence="1">Belongs to the DNA2/NAM7 helicase family.</text>
</comment>
<dbReference type="InterPro" id="IPR041679">
    <property type="entry name" value="DNA2/NAM7-like_C"/>
</dbReference>
<dbReference type="Gene3D" id="3.40.50.300">
    <property type="entry name" value="P-loop containing nucleotide triphosphate hydrolases"/>
    <property type="match status" value="3"/>
</dbReference>
<evidence type="ECO:0000256" key="4">
    <source>
        <dbReference type="ARBA" id="ARBA00022806"/>
    </source>
</evidence>
<dbReference type="InterPro" id="IPR041677">
    <property type="entry name" value="DNA2/NAM7_AAA_11"/>
</dbReference>
<name>A0ABW3NJC2_9BACI</name>
<dbReference type="InterPro" id="IPR027417">
    <property type="entry name" value="P-loop_NTPase"/>
</dbReference>
<dbReference type="InterPro" id="IPR049468">
    <property type="entry name" value="Restrct_endonuc-II-like_dom"/>
</dbReference>
<dbReference type="SUPFAM" id="SSF52980">
    <property type="entry name" value="Restriction endonuclease-like"/>
    <property type="match status" value="1"/>
</dbReference>
<feature type="domain" description="Restriction endonuclease type II-like" evidence="8">
    <location>
        <begin position="1338"/>
        <end position="1430"/>
    </location>
</feature>
<dbReference type="InterPro" id="IPR050534">
    <property type="entry name" value="Coronavir_polyprotein_1ab"/>
</dbReference>
<accession>A0ABW3NJC2</accession>
<dbReference type="Pfam" id="PF13086">
    <property type="entry name" value="AAA_11"/>
    <property type="match status" value="1"/>
</dbReference>
<reference evidence="10" key="1">
    <citation type="journal article" date="2019" name="Int. J. Syst. Evol. Microbiol.">
        <title>The Global Catalogue of Microorganisms (GCM) 10K type strain sequencing project: providing services to taxonomists for standard genome sequencing and annotation.</title>
        <authorList>
            <consortium name="The Broad Institute Genomics Platform"/>
            <consortium name="The Broad Institute Genome Sequencing Center for Infectious Disease"/>
            <person name="Wu L."/>
            <person name="Ma J."/>
        </authorList>
    </citation>
    <scope>NUCLEOTIDE SEQUENCE [LARGE SCALE GENOMIC DNA]</scope>
    <source>
        <strain evidence="10">CCUG 56608</strain>
    </source>
</reference>
<dbReference type="SUPFAM" id="SSF52540">
    <property type="entry name" value="P-loop containing nucleoside triphosphate hydrolases"/>
    <property type="match status" value="1"/>
</dbReference>
<dbReference type="EMBL" id="JBHTKK010000025">
    <property type="protein sequence ID" value="MFD1067621.1"/>
    <property type="molecule type" value="Genomic_DNA"/>
</dbReference>
<dbReference type="Pfam" id="PF13087">
    <property type="entry name" value="AAA_12"/>
    <property type="match status" value="1"/>
</dbReference>
<evidence type="ECO:0000313" key="10">
    <source>
        <dbReference type="Proteomes" id="UP001597041"/>
    </source>
</evidence>
<comment type="caution">
    <text evidence="9">The sequence shown here is derived from an EMBL/GenBank/DDBJ whole genome shotgun (WGS) entry which is preliminary data.</text>
</comment>
<feature type="domain" description="DNA2/NAM7 helicase-like C-terminal" evidence="7">
    <location>
        <begin position="1111"/>
        <end position="1293"/>
    </location>
</feature>
<evidence type="ECO:0000313" key="9">
    <source>
        <dbReference type="EMBL" id="MFD1067621.1"/>
    </source>
</evidence>
<keyword evidence="5" id="KW-0067">ATP-binding</keyword>
<evidence type="ECO:0000256" key="1">
    <source>
        <dbReference type="ARBA" id="ARBA00007913"/>
    </source>
</evidence>
<dbReference type="InterPro" id="IPR011335">
    <property type="entry name" value="Restrct_endonuc-II-like"/>
</dbReference>
<keyword evidence="3" id="KW-0378">Hydrolase</keyword>
<dbReference type="InterPro" id="IPR047187">
    <property type="entry name" value="SF1_C_Upf1"/>
</dbReference>
<dbReference type="Pfam" id="PF18741">
    <property type="entry name" value="MTES_1575"/>
    <property type="match status" value="1"/>
</dbReference>
<keyword evidence="4" id="KW-0347">Helicase</keyword>
<keyword evidence="2" id="KW-0547">Nucleotide-binding</keyword>
<dbReference type="PANTHER" id="PTHR43788">
    <property type="entry name" value="DNA2/NAM7 HELICASE FAMILY MEMBER"/>
    <property type="match status" value="1"/>
</dbReference>
<dbReference type="RefSeq" id="WP_379593758.1">
    <property type="nucleotide sequence ID" value="NZ_JBHTKK010000025.1"/>
</dbReference>